<reference evidence="1 2" key="1">
    <citation type="journal article" date="2014" name="Am. J. Bot.">
        <title>Genome assembly and annotation for red clover (Trifolium pratense; Fabaceae).</title>
        <authorList>
            <person name="Istvanek J."/>
            <person name="Jaros M."/>
            <person name="Krenek A."/>
            <person name="Repkova J."/>
        </authorList>
    </citation>
    <scope>NUCLEOTIDE SEQUENCE [LARGE SCALE GENOMIC DNA]</scope>
    <source>
        <strain evidence="2">cv. Tatra</strain>
        <tissue evidence="1">Young leaves</tissue>
    </source>
</reference>
<evidence type="ECO:0000313" key="1">
    <source>
        <dbReference type="EMBL" id="PNX63803.1"/>
    </source>
</evidence>
<comment type="caution">
    <text evidence="1">The sequence shown here is derived from an EMBL/GenBank/DDBJ whole genome shotgun (WGS) entry which is preliminary data.</text>
</comment>
<dbReference type="Proteomes" id="UP000236291">
    <property type="component" value="Unassembled WGS sequence"/>
</dbReference>
<name>A0A2K3KC20_TRIPR</name>
<gene>
    <name evidence="1" type="ORF">L195_g053695</name>
</gene>
<accession>A0A2K3KC20</accession>
<proteinExistence type="predicted"/>
<evidence type="ECO:0000313" key="2">
    <source>
        <dbReference type="Proteomes" id="UP000236291"/>
    </source>
</evidence>
<protein>
    <submittedName>
        <fullName evidence="1">Uncharacterized protein</fullName>
    </submittedName>
</protein>
<dbReference type="EMBL" id="ASHM01091452">
    <property type="protein sequence ID" value="PNX63803.1"/>
    <property type="molecule type" value="Genomic_DNA"/>
</dbReference>
<reference evidence="1 2" key="2">
    <citation type="journal article" date="2017" name="Front. Plant Sci.">
        <title>Gene Classification and Mining of Molecular Markers Useful in Red Clover (Trifolium pratense) Breeding.</title>
        <authorList>
            <person name="Istvanek J."/>
            <person name="Dluhosova J."/>
            <person name="Dluhos P."/>
            <person name="Patkova L."/>
            <person name="Nedelnik J."/>
            <person name="Repkova J."/>
        </authorList>
    </citation>
    <scope>NUCLEOTIDE SEQUENCE [LARGE SCALE GENOMIC DNA]</scope>
    <source>
        <strain evidence="2">cv. Tatra</strain>
        <tissue evidence="1">Young leaves</tissue>
    </source>
</reference>
<sequence>MHQKSYISPNIQDTKDFLSVVILEFEKCFVEFYANFEFYMGLYITSYLQVAKSFASLSDASTDKESDGETLELNFKCAQHYQEDGFISMIMFDYQEYFVVAILHRKMIERGSVHVPLVVVKWKTLPPKDGT</sequence>
<organism evidence="1 2">
    <name type="scientific">Trifolium pratense</name>
    <name type="common">Red clover</name>
    <dbReference type="NCBI Taxonomy" id="57577"/>
    <lineage>
        <taxon>Eukaryota</taxon>
        <taxon>Viridiplantae</taxon>
        <taxon>Streptophyta</taxon>
        <taxon>Embryophyta</taxon>
        <taxon>Tracheophyta</taxon>
        <taxon>Spermatophyta</taxon>
        <taxon>Magnoliopsida</taxon>
        <taxon>eudicotyledons</taxon>
        <taxon>Gunneridae</taxon>
        <taxon>Pentapetalae</taxon>
        <taxon>rosids</taxon>
        <taxon>fabids</taxon>
        <taxon>Fabales</taxon>
        <taxon>Fabaceae</taxon>
        <taxon>Papilionoideae</taxon>
        <taxon>50 kb inversion clade</taxon>
        <taxon>NPAAA clade</taxon>
        <taxon>Hologalegina</taxon>
        <taxon>IRL clade</taxon>
        <taxon>Trifolieae</taxon>
        <taxon>Trifolium</taxon>
    </lineage>
</organism>
<dbReference type="AlphaFoldDB" id="A0A2K3KC20"/>